<feature type="region of interest" description="Disordered" evidence="1">
    <location>
        <begin position="133"/>
        <end position="182"/>
    </location>
</feature>
<sequence length="631" mass="70071">LIIKPSKTKSIHHQKQRNSPSPKISALNKISPSDTEKSKIQNSYFLTNLPPKSLLEKTTTISTSTGSIAPSDLIIKPSKTKSIHHQKQRNSPSPKISALNKISPSDTEKSKIQNSYFLTNLPPKSLLEKTTTISTSTGSISPSGIPMPRQLNLNQHSNTNLHNMSSSSSPRTKESPTKIDRNPYLNFPPQSQPIVDNHVIVSHPVNNITCSNNNNNMSSNENTYNTNVYSRALGQYQNLPKHYVSSTNCEQAATTGKLHSNIHSSVMHNTGNINNAPMINVHPQANQYFKQLTTPQEISSHINYPPVPPPHRHHYQHHHRDHSDSQTNSLKPGTNGCPAVTSDRSHSINPLSPSTIQSSMSNYIYDTRRCMTGNSLFEQKNTQCQQFQPLQQQSQHQTMTPQSNSHVIKTGIPYSPNDVNIPCSTANPPRPPGQPPPIHPYTQIHNNPSNVNMQHTYSPFIQPFVPPISYRPATQAPGSNFSPVLHYNYPIVPTTHLVGTTTTSDTSTILTTTAATTTAMKNDVVVSRRGKIHEITQVHNSSIHQPEQSKHQAVTTEPIVIKTRPEMNVSVVTTTTTASNTKNNLEHRYPPYILSQTQNGEETIYVFLKVANNIAVLLFLGITSFYLHKIE</sequence>
<proteinExistence type="predicted"/>
<feature type="compositionally biased region" description="Basic residues" evidence="1">
    <location>
        <begin position="1"/>
        <end position="16"/>
    </location>
</feature>
<name>A0AAE1Z678_SCHME</name>
<feature type="compositionally biased region" description="Basic residues" evidence="1">
    <location>
        <begin position="79"/>
        <end position="88"/>
    </location>
</feature>
<reference evidence="2" key="2">
    <citation type="journal article" date="2023" name="Infect Dis Poverty">
        <title>Chromosome-scale genome of the human blood fluke Schistosoma mekongi and its implications for public health.</title>
        <authorList>
            <person name="Zhou M."/>
            <person name="Xu L."/>
            <person name="Xu D."/>
            <person name="Chen W."/>
            <person name="Khan J."/>
            <person name="Hu Y."/>
            <person name="Huang H."/>
            <person name="Wei H."/>
            <person name="Zhang Y."/>
            <person name="Chusongsang P."/>
            <person name="Tanasarnprasert K."/>
            <person name="Hu X."/>
            <person name="Limpanont Y."/>
            <person name="Lv Z."/>
        </authorList>
    </citation>
    <scope>NUCLEOTIDE SEQUENCE</scope>
    <source>
        <strain evidence="2">LV_2022a</strain>
    </source>
</reference>
<feature type="non-terminal residue" evidence="2">
    <location>
        <position position="631"/>
    </location>
</feature>
<feature type="compositionally biased region" description="Basic residues" evidence="1">
    <location>
        <begin position="310"/>
        <end position="320"/>
    </location>
</feature>
<reference evidence="2" key="1">
    <citation type="submission" date="2022-04" db="EMBL/GenBank/DDBJ databases">
        <authorList>
            <person name="Xu L."/>
            <person name="Lv Z."/>
        </authorList>
    </citation>
    <scope>NUCLEOTIDE SEQUENCE</scope>
    <source>
        <strain evidence="2">LV_2022a</strain>
    </source>
</reference>
<feature type="compositionally biased region" description="Polar residues" evidence="1">
    <location>
        <begin position="151"/>
        <end position="164"/>
    </location>
</feature>
<keyword evidence="3" id="KW-1185">Reference proteome</keyword>
<comment type="caution">
    <text evidence="2">The sequence shown here is derived from an EMBL/GenBank/DDBJ whole genome shotgun (WGS) entry which is preliminary data.</text>
</comment>
<feature type="region of interest" description="Disordered" evidence="1">
    <location>
        <begin position="79"/>
        <end position="110"/>
    </location>
</feature>
<organism evidence="2 3">
    <name type="scientific">Schistosoma mekongi</name>
    <name type="common">Parasitic worm</name>
    <dbReference type="NCBI Taxonomy" id="38744"/>
    <lineage>
        <taxon>Eukaryota</taxon>
        <taxon>Metazoa</taxon>
        <taxon>Spiralia</taxon>
        <taxon>Lophotrochozoa</taxon>
        <taxon>Platyhelminthes</taxon>
        <taxon>Trematoda</taxon>
        <taxon>Digenea</taxon>
        <taxon>Strigeidida</taxon>
        <taxon>Schistosomatoidea</taxon>
        <taxon>Schistosomatidae</taxon>
        <taxon>Schistosoma</taxon>
    </lineage>
</organism>
<feature type="compositionally biased region" description="Polar residues" evidence="1">
    <location>
        <begin position="89"/>
        <end position="105"/>
    </location>
</feature>
<feature type="compositionally biased region" description="Basic and acidic residues" evidence="1">
    <location>
        <begin position="171"/>
        <end position="181"/>
    </location>
</feature>
<accession>A0AAE1Z678</accession>
<dbReference type="Proteomes" id="UP001292079">
    <property type="component" value="Unassembled WGS sequence"/>
</dbReference>
<gene>
    <name evidence="2" type="ORF">MN116_008290</name>
</gene>
<dbReference type="AlphaFoldDB" id="A0AAE1Z678"/>
<evidence type="ECO:0000313" key="3">
    <source>
        <dbReference type="Proteomes" id="UP001292079"/>
    </source>
</evidence>
<protein>
    <submittedName>
        <fullName evidence="2">Uncharacterized protein</fullName>
    </submittedName>
</protein>
<feature type="region of interest" description="Disordered" evidence="1">
    <location>
        <begin position="1"/>
        <end position="37"/>
    </location>
</feature>
<feature type="compositionally biased region" description="Polar residues" evidence="1">
    <location>
        <begin position="17"/>
        <end position="33"/>
    </location>
</feature>
<dbReference type="EMBL" id="JALJAT010000007">
    <property type="protein sequence ID" value="KAK4468123.1"/>
    <property type="molecule type" value="Genomic_DNA"/>
</dbReference>
<feature type="region of interest" description="Disordered" evidence="1">
    <location>
        <begin position="308"/>
        <end position="354"/>
    </location>
</feature>
<feature type="compositionally biased region" description="Low complexity" evidence="1">
    <location>
        <begin position="133"/>
        <end position="146"/>
    </location>
</feature>
<evidence type="ECO:0000256" key="1">
    <source>
        <dbReference type="SAM" id="MobiDB-lite"/>
    </source>
</evidence>
<evidence type="ECO:0000313" key="2">
    <source>
        <dbReference type="EMBL" id="KAK4468123.1"/>
    </source>
</evidence>